<keyword evidence="5" id="KW-1185">Reference proteome</keyword>
<organism evidence="4 5">
    <name type="scientific">Solea senegalensis</name>
    <name type="common">Senegalese sole</name>
    <dbReference type="NCBI Taxonomy" id="28829"/>
    <lineage>
        <taxon>Eukaryota</taxon>
        <taxon>Metazoa</taxon>
        <taxon>Chordata</taxon>
        <taxon>Craniata</taxon>
        <taxon>Vertebrata</taxon>
        <taxon>Euteleostomi</taxon>
        <taxon>Actinopterygii</taxon>
        <taxon>Neopterygii</taxon>
        <taxon>Teleostei</taxon>
        <taxon>Neoteleostei</taxon>
        <taxon>Acanthomorphata</taxon>
        <taxon>Carangaria</taxon>
        <taxon>Pleuronectiformes</taxon>
        <taxon>Pleuronectoidei</taxon>
        <taxon>Soleidae</taxon>
        <taxon>Solea</taxon>
    </lineage>
</organism>
<dbReference type="Pfam" id="PF00651">
    <property type="entry name" value="BTB"/>
    <property type="match status" value="1"/>
</dbReference>
<reference evidence="4 5" key="1">
    <citation type="journal article" date="2021" name="Sci. Rep.">
        <title>Chromosome anchoring in Senegalese sole (Solea senegalensis) reveals sex-associated markers and genome rearrangements in flatfish.</title>
        <authorList>
            <person name="Guerrero-Cozar I."/>
            <person name="Gomez-Garrido J."/>
            <person name="Berbel C."/>
            <person name="Martinez-Blanch J.F."/>
            <person name="Alioto T."/>
            <person name="Claros M.G."/>
            <person name="Gagnaire P.A."/>
            <person name="Manchado M."/>
        </authorList>
    </citation>
    <scope>NUCLEOTIDE SEQUENCE [LARGE SCALE GENOMIC DNA]</scope>
    <source>
        <strain evidence="4">Sse05_10M</strain>
    </source>
</reference>
<evidence type="ECO:0000313" key="4">
    <source>
        <dbReference type="EMBL" id="KAG7519297.1"/>
    </source>
</evidence>
<evidence type="ECO:0000256" key="2">
    <source>
        <dbReference type="ARBA" id="ARBA00022737"/>
    </source>
</evidence>
<proteinExistence type="predicted"/>
<dbReference type="EMBL" id="JAGKHQ010000003">
    <property type="protein sequence ID" value="KAG7519297.1"/>
    <property type="molecule type" value="Genomic_DNA"/>
</dbReference>
<dbReference type="InterPro" id="IPR011705">
    <property type="entry name" value="BACK"/>
</dbReference>
<dbReference type="PANTHER" id="PTHR24412:SF172">
    <property type="entry name" value="KELCH-LIKE PROTEIN 10"/>
    <property type="match status" value="1"/>
</dbReference>
<dbReference type="FunFam" id="1.25.40.420:FF:000001">
    <property type="entry name" value="Kelch-like family member 12"/>
    <property type="match status" value="1"/>
</dbReference>
<name>A0AAV6SS60_SOLSE</name>
<dbReference type="PANTHER" id="PTHR24412">
    <property type="entry name" value="KELCH PROTEIN"/>
    <property type="match status" value="1"/>
</dbReference>
<keyword evidence="2" id="KW-0677">Repeat</keyword>
<dbReference type="Pfam" id="PF01344">
    <property type="entry name" value="Kelch_1"/>
    <property type="match status" value="4"/>
</dbReference>
<accession>A0AAV6SS60</accession>
<dbReference type="InterPro" id="IPR000210">
    <property type="entry name" value="BTB/POZ_dom"/>
</dbReference>
<evidence type="ECO:0000256" key="1">
    <source>
        <dbReference type="ARBA" id="ARBA00022441"/>
    </source>
</evidence>
<dbReference type="SMART" id="SM00612">
    <property type="entry name" value="Kelch"/>
    <property type="match status" value="4"/>
</dbReference>
<feature type="domain" description="BTB" evidence="3">
    <location>
        <begin position="6"/>
        <end position="72"/>
    </location>
</feature>
<dbReference type="SMART" id="SM00875">
    <property type="entry name" value="BACK"/>
    <property type="match status" value="1"/>
</dbReference>
<dbReference type="PROSITE" id="PS50097">
    <property type="entry name" value="BTB"/>
    <property type="match status" value="1"/>
</dbReference>
<comment type="caution">
    <text evidence="4">The sequence shown here is derived from an EMBL/GenBank/DDBJ whole genome shotgun (WGS) entry which is preliminary data.</text>
</comment>
<protein>
    <submittedName>
        <fullName evidence="4">Kelch 10</fullName>
    </submittedName>
</protein>
<gene>
    <name evidence="4" type="ORF">JOB18_005566</name>
</gene>
<dbReference type="SMART" id="SM00225">
    <property type="entry name" value="BTB"/>
    <property type="match status" value="1"/>
</dbReference>
<dbReference type="InterPro" id="IPR006652">
    <property type="entry name" value="Kelch_1"/>
</dbReference>
<keyword evidence="1" id="KW-0880">Kelch repeat</keyword>
<dbReference type="AlphaFoldDB" id="A0AAV6SS60"/>
<sequence>MEGLYHNAVLRVKEVEFKTHTIILRRCSPYFRALFKYQSTSDNMVFDISDLSPNSMQLILEFAYTGSVNVRKDNVEELIIAADMLNVMAVVQACADFISEQLCPENCIGIWRLTNVVNCDLQQKAHRYITCHFEQVYLCDEFLQLSVQELVGILDRDELNVKMEFIVFKAVSHWISHKPEEREKHIALLLSKVRLALTSMRCIYVDVMSNELVMNNTACQKMASDAIKTIQYKIRQKPSVFGFRNVFARPRLPNAILLAIGGWRGSSPVSDIEAFDVCAGRWFKVVHNLDRPRAYHGTAFLDGYLYCIGGIDQMERFNTVCRMHLRTQTWQEVSSMYYGRCYVCTTVLNGCIYALGGFDGYFRLHSAECYAPKTNQWKCIAEMHFSRSDASCTTLHNKIYVCGGYDGHGSLETAECYNSETNQWTMIAPMNSKRTGLGVIAHADLVYAVRT</sequence>
<evidence type="ECO:0000259" key="3">
    <source>
        <dbReference type="PROSITE" id="PS50097"/>
    </source>
</evidence>
<dbReference type="Pfam" id="PF07707">
    <property type="entry name" value="BACK"/>
    <property type="match status" value="1"/>
</dbReference>
<evidence type="ECO:0000313" key="5">
    <source>
        <dbReference type="Proteomes" id="UP000693946"/>
    </source>
</evidence>
<dbReference type="Proteomes" id="UP000693946">
    <property type="component" value="Linkage Group LG11"/>
</dbReference>